<organism evidence="3 4">
    <name type="scientific">Cysteiniphilum litorale</name>
    <dbReference type="NCBI Taxonomy" id="2056700"/>
    <lineage>
        <taxon>Bacteria</taxon>
        <taxon>Pseudomonadati</taxon>
        <taxon>Pseudomonadota</taxon>
        <taxon>Gammaproteobacteria</taxon>
        <taxon>Thiotrichales</taxon>
        <taxon>Fastidiosibacteraceae</taxon>
        <taxon>Cysteiniphilum</taxon>
    </lineage>
</organism>
<evidence type="ECO:0000256" key="1">
    <source>
        <dbReference type="PROSITE-ProRule" id="PRU00703"/>
    </source>
</evidence>
<dbReference type="InterPro" id="IPR050486">
    <property type="entry name" value="Mannose-1P_guanyltransferase"/>
</dbReference>
<name>A0A8J2Z3P7_9GAMM</name>
<evidence type="ECO:0000259" key="2">
    <source>
        <dbReference type="PROSITE" id="PS51371"/>
    </source>
</evidence>
<dbReference type="InterPro" id="IPR000644">
    <property type="entry name" value="CBS_dom"/>
</dbReference>
<dbReference type="SUPFAM" id="SSF53448">
    <property type="entry name" value="Nucleotide-diphospho-sugar transferases"/>
    <property type="match status" value="1"/>
</dbReference>
<accession>A0A8J2Z3P7</accession>
<keyword evidence="4" id="KW-1185">Reference proteome</keyword>
<dbReference type="EMBL" id="BMJS01000007">
    <property type="protein sequence ID" value="GGF94467.1"/>
    <property type="molecule type" value="Genomic_DNA"/>
</dbReference>
<dbReference type="OrthoDB" id="9788272at2"/>
<dbReference type="AlphaFoldDB" id="A0A8J2Z3P7"/>
<keyword evidence="1" id="KW-0129">CBS domain</keyword>
<feature type="domain" description="CBS" evidence="2">
    <location>
        <begin position="1"/>
        <end position="58"/>
    </location>
</feature>
<dbReference type="CDD" id="cd04607">
    <property type="entry name" value="CBS_pair_NTP_transferase_assoc"/>
    <property type="match status" value="1"/>
</dbReference>
<protein>
    <submittedName>
        <fullName evidence="3">Alcohol dehydrogenase</fullName>
    </submittedName>
</protein>
<dbReference type="Gene3D" id="3.10.580.10">
    <property type="entry name" value="CBS-domain"/>
    <property type="match status" value="1"/>
</dbReference>
<dbReference type="Gene3D" id="3.90.550.10">
    <property type="entry name" value="Spore Coat Polysaccharide Biosynthesis Protein SpsA, Chain A"/>
    <property type="match status" value="1"/>
</dbReference>
<dbReference type="Pfam" id="PF00483">
    <property type="entry name" value="NTP_transferase"/>
    <property type="match status" value="1"/>
</dbReference>
<evidence type="ECO:0000313" key="3">
    <source>
        <dbReference type="EMBL" id="GGF94467.1"/>
    </source>
</evidence>
<dbReference type="InterPro" id="IPR005835">
    <property type="entry name" value="NTP_transferase_dom"/>
</dbReference>
<sequence>MLNIENVLISPKILIVDAMKALDKGASQILLVVDSEQKLLGTITDGDIRRAILSGVSLNDPVQGIMNKHPLYFIQGEKFDLKQAKEKHITKVPIIDQQNVVVDLFDVYEDRETEKENIVVLMAGGLGTRLRPLTDKKPKPLLDVGQKPILETIIENFAKHGFRKFYLSVNYKADMIKEHFKDGSHLGVQIEYLQETHRLGTAGALSLLDKEKVNSPFFVMNGDLLTNVDFQKMLDFHLEQKSLATVGVREYDFQVPYGVIKTKNGYVSSIVEKPVHNFFVSAGMYLLEPELLNHVPVGEFYDMPTLLSEIIEQSKPVSSFPIHEYWLDIGRMDEYHKANSEYKDVFI</sequence>
<dbReference type="Pfam" id="PF00571">
    <property type="entry name" value="CBS"/>
    <property type="match status" value="1"/>
</dbReference>
<dbReference type="PROSITE" id="PS51371">
    <property type="entry name" value="CBS"/>
    <property type="match status" value="1"/>
</dbReference>
<gene>
    <name evidence="3" type="ORF">GCM10010995_09650</name>
</gene>
<comment type="caution">
    <text evidence="3">The sequence shown here is derived from an EMBL/GenBank/DDBJ whole genome shotgun (WGS) entry which is preliminary data.</text>
</comment>
<dbReference type="CDD" id="cd06426">
    <property type="entry name" value="NTP_transferase_like_2"/>
    <property type="match status" value="1"/>
</dbReference>
<evidence type="ECO:0000313" key="4">
    <source>
        <dbReference type="Proteomes" id="UP000636949"/>
    </source>
</evidence>
<reference evidence="3" key="1">
    <citation type="journal article" date="2014" name="Int. J. Syst. Evol. Microbiol.">
        <title>Complete genome sequence of Corynebacterium casei LMG S-19264T (=DSM 44701T), isolated from a smear-ripened cheese.</title>
        <authorList>
            <consortium name="US DOE Joint Genome Institute (JGI-PGF)"/>
            <person name="Walter F."/>
            <person name="Albersmeier A."/>
            <person name="Kalinowski J."/>
            <person name="Ruckert C."/>
        </authorList>
    </citation>
    <scope>NUCLEOTIDE SEQUENCE</scope>
    <source>
        <strain evidence="3">CGMCC 1.15758</strain>
    </source>
</reference>
<dbReference type="InterPro" id="IPR029044">
    <property type="entry name" value="Nucleotide-diphossugar_trans"/>
</dbReference>
<reference evidence="3" key="2">
    <citation type="submission" date="2020-09" db="EMBL/GenBank/DDBJ databases">
        <authorList>
            <person name="Sun Q."/>
            <person name="Zhou Y."/>
        </authorList>
    </citation>
    <scope>NUCLEOTIDE SEQUENCE</scope>
    <source>
        <strain evidence="3">CGMCC 1.15758</strain>
    </source>
</reference>
<dbReference type="InterPro" id="IPR046342">
    <property type="entry name" value="CBS_dom_sf"/>
</dbReference>
<dbReference type="RefSeq" id="WP_117001881.1">
    <property type="nucleotide sequence ID" value="NZ_BMJS01000007.1"/>
</dbReference>
<dbReference type="Proteomes" id="UP000636949">
    <property type="component" value="Unassembled WGS sequence"/>
</dbReference>
<proteinExistence type="predicted"/>
<dbReference type="PANTHER" id="PTHR22572">
    <property type="entry name" value="SUGAR-1-PHOSPHATE GUANYL TRANSFERASE"/>
    <property type="match status" value="1"/>
</dbReference>